<evidence type="ECO:0000313" key="3">
    <source>
        <dbReference type="Proteomes" id="UP000028480"/>
    </source>
</evidence>
<organism evidence="2 3">
    <name type="scientific">Xenorhabdus bovienii str. Intermedium</name>
    <dbReference type="NCBI Taxonomy" id="1379677"/>
    <lineage>
        <taxon>Bacteria</taxon>
        <taxon>Pseudomonadati</taxon>
        <taxon>Pseudomonadota</taxon>
        <taxon>Gammaproteobacteria</taxon>
        <taxon>Enterobacterales</taxon>
        <taxon>Morganellaceae</taxon>
        <taxon>Xenorhabdus</taxon>
    </lineage>
</organism>
<dbReference type="EMBL" id="CBTB010000155">
    <property type="protein sequence ID" value="CDH33157.1"/>
    <property type="molecule type" value="Genomic_DNA"/>
</dbReference>
<feature type="transmembrane region" description="Helical" evidence="1">
    <location>
        <begin position="52"/>
        <end position="70"/>
    </location>
</feature>
<gene>
    <name evidence="2" type="ORF">XBI1_2380056</name>
</gene>
<evidence type="ECO:0000256" key="1">
    <source>
        <dbReference type="SAM" id="Phobius"/>
    </source>
</evidence>
<feature type="transmembrane region" description="Helical" evidence="1">
    <location>
        <begin position="168"/>
        <end position="195"/>
    </location>
</feature>
<name>A0A077QAD3_XENBV</name>
<feature type="transmembrane region" description="Helical" evidence="1">
    <location>
        <begin position="215"/>
        <end position="248"/>
    </location>
</feature>
<feature type="transmembrane region" description="Helical" evidence="1">
    <location>
        <begin position="115"/>
        <end position="148"/>
    </location>
</feature>
<reference evidence="2" key="1">
    <citation type="submission" date="2013-07" db="EMBL/GenBank/DDBJ databases">
        <title>Sub-species coevolution in mutualistic symbiosis.</title>
        <authorList>
            <person name="Murfin K."/>
            <person name="Klassen J."/>
            <person name="Lee M."/>
            <person name="Forst S."/>
            <person name="Stock P."/>
            <person name="Goodrich-Blair H."/>
        </authorList>
    </citation>
    <scope>NUCLEOTIDE SEQUENCE [LARGE SCALE GENOMIC DNA]</scope>
    <source>
        <strain evidence="2">Intermedium</strain>
    </source>
</reference>
<keyword evidence="1" id="KW-0472">Membrane</keyword>
<comment type="caution">
    <text evidence="2">The sequence shown here is derived from an EMBL/GenBank/DDBJ whole genome shotgun (WGS) entry which is preliminary data.</text>
</comment>
<dbReference type="HOGENOM" id="CLU_072075_1_0_6"/>
<proteinExistence type="predicted"/>
<dbReference type="AlphaFoldDB" id="A0A077QAD3"/>
<dbReference type="NCBIfam" id="NF041043">
    <property type="entry name" value="BPSS1780_fam"/>
    <property type="match status" value="1"/>
</dbReference>
<accession>A0A077QAD3</accession>
<dbReference type="InterPro" id="IPR047798">
    <property type="entry name" value="BPSS1780-like"/>
</dbReference>
<dbReference type="Proteomes" id="UP000028480">
    <property type="component" value="Unassembled WGS sequence"/>
</dbReference>
<keyword evidence="1" id="KW-0812">Transmembrane</keyword>
<dbReference type="RefSeq" id="WP_038188118.1">
    <property type="nucleotide sequence ID" value="NZ_CAWLWA010000169.1"/>
</dbReference>
<keyword evidence="1" id="KW-1133">Transmembrane helix</keyword>
<sequence>MNNQDINFNSGEKSVSLTKEKNTFIPGGRAVGAGAAIEWIGNAWQMVKAKPMMWILLTLIYVVIIAGLQFIPFISFFTALLGSVFIAGFIAAAEKQRTTGNFEIDLLFHGFKNKFGSLVAVGGLVFGIYLLGVIAAVIIGGTSIYQLILASQYADPDPALLVGSLSSIMLAILVLTIFSMVALAFSWFAPALIIINDLKFGEAVSMSLSAVKKNLFGGFLFFLLMGILVGISMIPFFLGMIITMPIYMATFYTTYRSIFYAEEVKEQKSSLIS</sequence>
<feature type="transmembrane region" description="Helical" evidence="1">
    <location>
        <begin position="76"/>
        <end position="94"/>
    </location>
</feature>
<evidence type="ECO:0008006" key="4">
    <source>
        <dbReference type="Google" id="ProtNLM"/>
    </source>
</evidence>
<protein>
    <recommendedName>
        <fullName evidence="4">Transmembrane protein</fullName>
    </recommendedName>
</protein>
<evidence type="ECO:0000313" key="2">
    <source>
        <dbReference type="EMBL" id="CDH33157.1"/>
    </source>
</evidence>